<keyword evidence="12" id="KW-1185">Reference proteome</keyword>
<comment type="similarity">
    <text evidence="8 9">Belongs to the TRAP transporter small permease family.</text>
</comment>
<evidence type="ECO:0000256" key="4">
    <source>
        <dbReference type="ARBA" id="ARBA00022519"/>
    </source>
</evidence>
<dbReference type="Proteomes" id="UP000242205">
    <property type="component" value="Chromosome"/>
</dbReference>
<dbReference type="PANTHER" id="PTHR35011">
    <property type="entry name" value="2,3-DIKETO-L-GULONATE TRAP TRANSPORTER SMALL PERMEASE PROTEIN YIAM"/>
    <property type="match status" value="1"/>
</dbReference>
<evidence type="ECO:0000313" key="12">
    <source>
        <dbReference type="Proteomes" id="UP000242205"/>
    </source>
</evidence>
<dbReference type="GO" id="GO:0005886">
    <property type="term" value="C:plasma membrane"/>
    <property type="evidence" value="ECO:0007669"/>
    <property type="project" value="UniProtKB-SubCell"/>
</dbReference>
<dbReference type="InterPro" id="IPR007387">
    <property type="entry name" value="TRAP_DctQ"/>
</dbReference>
<sequence length="196" mass="20952">MGFLLRLSGLIDRATTLVGRAVVWLLFAAALISAGNAIARKTLAIGSNAMLEIQWYLFAAAFMLGAAATFLNNGHVRIDVLAGRFPTRVRMLIDIVGIVVFLLPLCWFMIDFSLPIVLRAFTSGEVSSNAGGLIRWPVYALLPAGFGLLALQSVSELIKRVACLRGVIPDPLAAGRHEAAAKVAPIPQNLNDGGDR</sequence>
<dbReference type="GO" id="GO:0022857">
    <property type="term" value="F:transmembrane transporter activity"/>
    <property type="evidence" value="ECO:0007669"/>
    <property type="project" value="UniProtKB-UniRule"/>
</dbReference>
<keyword evidence="3" id="KW-1003">Cell membrane</keyword>
<dbReference type="RefSeq" id="WP_102246748.1">
    <property type="nucleotide sequence ID" value="NZ_CP025682.1"/>
</dbReference>
<evidence type="ECO:0000256" key="9">
    <source>
        <dbReference type="RuleBase" id="RU369079"/>
    </source>
</evidence>
<keyword evidence="6 9" id="KW-1133">Transmembrane helix</keyword>
<protein>
    <recommendedName>
        <fullName evidence="9">TRAP transporter small permease protein</fullName>
    </recommendedName>
</protein>
<dbReference type="Pfam" id="PF04290">
    <property type="entry name" value="DctQ"/>
    <property type="match status" value="1"/>
</dbReference>
<evidence type="ECO:0000256" key="6">
    <source>
        <dbReference type="ARBA" id="ARBA00022989"/>
    </source>
</evidence>
<accession>A0A2I6S618</accession>
<evidence type="ECO:0000313" key="11">
    <source>
        <dbReference type="EMBL" id="AUN94681.1"/>
    </source>
</evidence>
<comment type="function">
    <text evidence="9">Part of the tripartite ATP-independent periplasmic (TRAP) transport system.</text>
</comment>
<feature type="transmembrane region" description="Helical" evidence="9">
    <location>
        <begin position="130"/>
        <end position="151"/>
    </location>
</feature>
<name>A0A2I6S618_9RHOO</name>
<feature type="transmembrane region" description="Helical" evidence="9">
    <location>
        <begin position="53"/>
        <end position="71"/>
    </location>
</feature>
<gene>
    <name evidence="11" type="ORF">C0099_06855</name>
</gene>
<feature type="domain" description="Tripartite ATP-independent periplasmic transporters DctQ component" evidence="10">
    <location>
        <begin position="35"/>
        <end position="161"/>
    </location>
</feature>
<keyword evidence="2 9" id="KW-0813">Transport</keyword>
<evidence type="ECO:0000259" key="10">
    <source>
        <dbReference type="Pfam" id="PF04290"/>
    </source>
</evidence>
<dbReference type="AlphaFoldDB" id="A0A2I6S618"/>
<keyword evidence="4 9" id="KW-0997">Cell inner membrane</keyword>
<dbReference type="InterPro" id="IPR055348">
    <property type="entry name" value="DctQ"/>
</dbReference>
<keyword evidence="7 9" id="KW-0472">Membrane</keyword>
<comment type="subunit">
    <text evidence="9">The complex comprises the extracytoplasmic solute receptor protein and the two transmembrane proteins.</text>
</comment>
<organism evidence="11 12">
    <name type="scientific">Pseudazoarcus pumilus</name>
    <dbReference type="NCBI Taxonomy" id="2067960"/>
    <lineage>
        <taxon>Bacteria</taxon>
        <taxon>Pseudomonadati</taxon>
        <taxon>Pseudomonadota</taxon>
        <taxon>Betaproteobacteria</taxon>
        <taxon>Rhodocyclales</taxon>
        <taxon>Zoogloeaceae</taxon>
        <taxon>Pseudazoarcus</taxon>
    </lineage>
</organism>
<dbReference type="KEGG" id="atw:C0099_06855"/>
<dbReference type="EMBL" id="CP025682">
    <property type="protein sequence ID" value="AUN94681.1"/>
    <property type="molecule type" value="Genomic_DNA"/>
</dbReference>
<dbReference type="OrthoDB" id="9795655at2"/>
<evidence type="ECO:0000256" key="8">
    <source>
        <dbReference type="ARBA" id="ARBA00038436"/>
    </source>
</evidence>
<evidence type="ECO:0000256" key="5">
    <source>
        <dbReference type="ARBA" id="ARBA00022692"/>
    </source>
</evidence>
<dbReference type="PANTHER" id="PTHR35011:SF4">
    <property type="entry name" value="SLL1102 PROTEIN"/>
    <property type="match status" value="1"/>
</dbReference>
<comment type="caution">
    <text evidence="9">Lacks conserved residue(s) required for the propagation of feature annotation.</text>
</comment>
<keyword evidence="5 9" id="KW-0812">Transmembrane</keyword>
<reference evidence="11 12" key="1">
    <citation type="submission" date="2018-01" db="EMBL/GenBank/DDBJ databases">
        <authorList>
            <person name="Fu G.-Y."/>
        </authorList>
    </citation>
    <scope>NUCLEOTIDE SEQUENCE [LARGE SCALE GENOMIC DNA]</scope>
    <source>
        <strain evidence="11 12">SY39</strain>
    </source>
</reference>
<evidence type="ECO:0000256" key="3">
    <source>
        <dbReference type="ARBA" id="ARBA00022475"/>
    </source>
</evidence>
<evidence type="ECO:0000256" key="2">
    <source>
        <dbReference type="ARBA" id="ARBA00022448"/>
    </source>
</evidence>
<comment type="subcellular location">
    <subcellularLocation>
        <location evidence="1 9">Cell inner membrane</location>
        <topology evidence="1 9">Multi-pass membrane protein</topology>
    </subcellularLocation>
</comment>
<evidence type="ECO:0000256" key="7">
    <source>
        <dbReference type="ARBA" id="ARBA00023136"/>
    </source>
</evidence>
<evidence type="ECO:0000256" key="1">
    <source>
        <dbReference type="ARBA" id="ARBA00004429"/>
    </source>
</evidence>
<proteinExistence type="inferred from homology"/>
<feature type="transmembrane region" description="Helical" evidence="9">
    <location>
        <begin position="91"/>
        <end position="110"/>
    </location>
</feature>